<proteinExistence type="predicted"/>
<name>A0ABN3FRK7_9ACTN</name>
<protein>
    <submittedName>
        <fullName evidence="2">Uncharacterized protein</fullName>
    </submittedName>
</protein>
<reference evidence="2 3" key="1">
    <citation type="journal article" date="2019" name="Int. J. Syst. Evol. Microbiol.">
        <title>The Global Catalogue of Microorganisms (GCM) 10K type strain sequencing project: providing services to taxonomists for standard genome sequencing and annotation.</title>
        <authorList>
            <consortium name="The Broad Institute Genomics Platform"/>
            <consortium name="The Broad Institute Genome Sequencing Center for Infectious Disease"/>
            <person name="Wu L."/>
            <person name="Ma J."/>
        </authorList>
    </citation>
    <scope>NUCLEOTIDE SEQUENCE [LARGE SCALE GENOMIC DNA]</scope>
    <source>
        <strain evidence="2 3">JCM 6238</strain>
    </source>
</reference>
<sequence>MGKLAQAVLTRPGDATRRLAGPVRYTPVTLGEAQLYRNPFIPGEPPSEVILPQNTGEPRKSSFFGASRPAGQDAARSRLRRGTSTSQ</sequence>
<dbReference type="EMBL" id="BAAASX010000004">
    <property type="protein sequence ID" value="GAA2335947.1"/>
    <property type="molecule type" value="Genomic_DNA"/>
</dbReference>
<evidence type="ECO:0000313" key="3">
    <source>
        <dbReference type="Proteomes" id="UP001501584"/>
    </source>
</evidence>
<feature type="region of interest" description="Disordered" evidence="1">
    <location>
        <begin position="44"/>
        <end position="87"/>
    </location>
</feature>
<accession>A0ABN3FRK7</accession>
<comment type="caution">
    <text evidence="2">The sequence shown here is derived from an EMBL/GenBank/DDBJ whole genome shotgun (WGS) entry which is preliminary data.</text>
</comment>
<keyword evidence="3" id="KW-1185">Reference proteome</keyword>
<gene>
    <name evidence="2" type="ORF">GCM10010403_30050</name>
</gene>
<dbReference type="Proteomes" id="UP001501584">
    <property type="component" value="Unassembled WGS sequence"/>
</dbReference>
<evidence type="ECO:0000313" key="2">
    <source>
        <dbReference type="EMBL" id="GAA2335947.1"/>
    </source>
</evidence>
<evidence type="ECO:0000256" key="1">
    <source>
        <dbReference type="SAM" id="MobiDB-lite"/>
    </source>
</evidence>
<organism evidence="2 3">
    <name type="scientific">Glycomyces rutgersensis</name>
    <dbReference type="NCBI Taxonomy" id="58115"/>
    <lineage>
        <taxon>Bacteria</taxon>
        <taxon>Bacillati</taxon>
        <taxon>Actinomycetota</taxon>
        <taxon>Actinomycetes</taxon>
        <taxon>Glycomycetales</taxon>
        <taxon>Glycomycetaceae</taxon>
        <taxon>Glycomyces</taxon>
    </lineage>
</organism>